<comment type="caution">
    <text evidence="6">The sequence shown here is derived from an EMBL/GenBank/DDBJ whole genome shotgun (WGS) entry which is preliminary data.</text>
</comment>
<dbReference type="PANTHER" id="PTHR43498">
    <property type="entry name" value="FERREDOXIN:COB-COM HETERODISULFIDE REDUCTASE SUBUNIT A"/>
    <property type="match status" value="1"/>
</dbReference>
<keyword evidence="4" id="KW-0408">Iron</keyword>
<keyword evidence="2" id="KW-0479">Metal-binding</keyword>
<keyword evidence="3 6" id="KW-0560">Oxidoreductase</keyword>
<evidence type="ECO:0000256" key="5">
    <source>
        <dbReference type="ARBA" id="ARBA00023014"/>
    </source>
</evidence>
<proteinExistence type="predicted"/>
<dbReference type="InterPro" id="IPR039650">
    <property type="entry name" value="HdrA-like"/>
</dbReference>
<keyword evidence="7" id="KW-1185">Reference proteome</keyword>
<dbReference type="GO" id="GO:0016491">
    <property type="term" value="F:oxidoreductase activity"/>
    <property type="evidence" value="ECO:0007669"/>
    <property type="project" value="UniProtKB-KW"/>
</dbReference>
<evidence type="ECO:0000313" key="7">
    <source>
        <dbReference type="Proteomes" id="UP001596378"/>
    </source>
</evidence>
<sequence>MSYDLVIYGGTPAGIAAAVQAVRLGMKPVIVEPSNRLGGLSSGGLGDTDFGDKSAIGGLALEFYRRLGEKYGSREAVWTFEPKTALAVFRDWVSEYGIEVRFGEKLDLANGVALQGNRIASIRLASGATIHGKMFVDAGYEGDLMKAAGVSYSTGREANRTYGERFNGIQTRRAVLNQLPRGIDPYLRRGDPASGLLPGVNPGAGGQDGEADGKIQAYCYRMCLTDDPRNRVKVERPAGYDESEYELLFRAIERGQTEFFKLHAVPNRKTDSNNIYGFSTDWIGRNYDYPEADYAGREKIAEAHRIYQTGLVWTVQNHPRVPKDIRAFYEPWGLPLDEFADTGHWTPQLYVREARRMLGCEVMNENHVFRKAPVPDSIGLGSYTMDSHNTQRHVSQDGDVLNEGDVQIPLDSPYPISYRAIVPKEEECANLLVPVCLSASHIAYGSIRMEPVFLVLGQSAATAAALALDADVSLQKVAVEKLRLKLLEDGQVLD</sequence>
<dbReference type="EC" id="1.-.-.-" evidence="6"/>
<evidence type="ECO:0000313" key="6">
    <source>
        <dbReference type="EMBL" id="MFC7152393.1"/>
    </source>
</evidence>
<evidence type="ECO:0000256" key="1">
    <source>
        <dbReference type="ARBA" id="ARBA00022485"/>
    </source>
</evidence>
<dbReference type="RefSeq" id="WP_378044693.1">
    <property type="nucleotide sequence ID" value="NZ_JBHMDN010000005.1"/>
</dbReference>
<keyword evidence="1" id="KW-0004">4Fe-4S</keyword>
<dbReference type="Proteomes" id="UP001596378">
    <property type="component" value="Unassembled WGS sequence"/>
</dbReference>
<dbReference type="Gene3D" id="3.50.50.60">
    <property type="entry name" value="FAD/NAD(P)-binding domain"/>
    <property type="match status" value="1"/>
</dbReference>
<keyword evidence="5" id="KW-0411">Iron-sulfur</keyword>
<organism evidence="6 7">
    <name type="scientific">Cohnella cellulosilytica</name>
    <dbReference type="NCBI Taxonomy" id="986710"/>
    <lineage>
        <taxon>Bacteria</taxon>
        <taxon>Bacillati</taxon>
        <taxon>Bacillota</taxon>
        <taxon>Bacilli</taxon>
        <taxon>Bacillales</taxon>
        <taxon>Paenibacillaceae</taxon>
        <taxon>Cohnella</taxon>
    </lineage>
</organism>
<protein>
    <submittedName>
        <fullName evidence="6">FAD-dependent oxidoreductase</fullName>
        <ecNumber evidence="6">1.-.-.-</ecNumber>
    </submittedName>
</protein>
<accession>A0ABW2FGP2</accession>
<evidence type="ECO:0000256" key="2">
    <source>
        <dbReference type="ARBA" id="ARBA00022723"/>
    </source>
</evidence>
<reference evidence="7" key="1">
    <citation type="journal article" date="2019" name="Int. J. Syst. Evol. Microbiol.">
        <title>The Global Catalogue of Microorganisms (GCM) 10K type strain sequencing project: providing services to taxonomists for standard genome sequencing and annotation.</title>
        <authorList>
            <consortium name="The Broad Institute Genomics Platform"/>
            <consortium name="The Broad Institute Genome Sequencing Center for Infectious Disease"/>
            <person name="Wu L."/>
            <person name="Ma J."/>
        </authorList>
    </citation>
    <scope>NUCLEOTIDE SEQUENCE [LARGE SCALE GENOMIC DNA]</scope>
    <source>
        <strain evidence="7">KCTC 12907</strain>
    </source>
</reference>
<dbReference type="SUPFAM" id="SSF51905">
    <property type="entry name" value="FAD/NAD(P)-binding domain"/>
    <property type="match status" value="1"/>
</dbReference>
<evidence type="ECO:0000256" key="3">
    <source>
        <dbReference type="ARBA" id="ARBA00023002"/>
    </source>
</evidence>
<name>A0ABW2FGP2_9BACL</name>
<dbReference type="Pfam" id="PF12831">
    <property type="entry name" value="FAD_oxidored"/>
    <property type="match status" value="1"/>
</dbReference>
<dbReference type="PANTHER" id="PTHR43498:SF1">
    <property type="entry name" value="COB--COM HETERODISULFIDE REDUCTASE IRON-SULFUR SUBUNIT A"/>
    <property type="match status" value="1"/>
</dbReference>
<dbReference type="EMBL" id="JBHTAI010000022">
    <property type="protein sequence ID" value="MFC7152393.1"/>
    <property type="molecule type" value="Genomic_DNA"/>
</dbReference>
<dbReference type="InterPro" id="IPR036188">
    <property type="entry name" value="FAD/NAD-bd_sf"/>
</dbReference>
<gene>
    <name evidence="6" type="ORF">ACFQMJ_27990</name>
</gene>
<evidence type="ECO:0000256" key="4">
    <source>
        <dbReference type="ARBA" id="ARBA00023004"/>
    </source>
</evidence>